<evidence type="ECO:0008006" key="3">
    <source>
        <dbReference type="Google" id="ProtNLM"/>
    </source>
</evidence>
<reference evidence="1" key="1">
    <citation type="submission" date="2023-10" db="EMBL/GenBank/DDBJ databases">
        <authorList>
            <person name="Chen Y."/>
            <person name="Shah S."/>
            <person name="Dougan E. K."/>
            <person name="Thang M."/>
            <person name="Chan C."/>
        </authorList>
    </citation>
    <scope>NUCLEOTIDE SEQUENCE [LARGE SCALE GENOMIC DNA]</scope>
</reference>
<dbReference type="Proteomes" id="UP001189429">
    <property type="component" value="Unassembled WGS sequence"/>
</dbReference>
<name>A0ABN9R3C4_9DINO</name>
<evidence type="ECO:0000313" key="1">
    <source>
        <dbReference type="EMBL" id="CAK0811970.1"/>
    </source>
</evidence>
<proteinExistence type="predicted"/>
<sequence length="147" mass="15595">ASASRPASSPPRVVRVEWRLVPCGAGASAGRSVLEAYLADGSRSRLERLPDAGVVESSFSPEEGGLVGQLYKGRRASGEQLVRPFGAAELRHLAAACGARPFCPLSRNGHHFVRDLWNAAVAGPLRSSDCPERRRSALLRGLAQPLG</sequence>
<organism evidence="1 2">
    <name type="scientific">Prorocentrum cordatum</name>
    <dbReference type="NCBI Taxonomy" id="2364126"/>
    <lineage>
        <taxon>Eukaryota</taxon>
        <taxon>Sar</taxon>
        <taxon>Alveolata</taxon>
        <taxon>Dinophyceae</taxon>
        <taxon>Prorocentrales</taxon>
        <taxon>Prorocentraceae</taxon>
        <taxon>Prorocentrum</taxon>
    </lineage>
</organism>
<feature type="non-terminal residue" evidence="1">
    <location>
        <position position="1"/>
    </location>
</feature>
<evidence type="ECO:0000313" key="2">
    <source>
        <dbReference type="Proteomes" id="UP001189429"/>
    </source>
</evidence>
<gene>
    <name evidence="1" type="ORF">PCOR1329_LOCUS16405</name>
</gene>
<accession>A0ABN9R3C4</accession>
<keyword evidence="2" id="KW-1185">Reference proteome</keyword>
<comment type="caution">
    <text evidence="1">The sequence shown here is derived from an EMBL/GenBank/DDBJ whole genome shotgun (WGS) entry which is preliminary data.</text>
</comment>
<protein>
    <recommendedName>
        <fullName evidence="3">Inositol-pentakisphosphate 2-kinase</fullName>
    </recommendedName>
</protein>
<dbReference type="EMBL" id="CAUYUJ010005025">
    <property type="protein sequence ID" value="CAK0811970.1"/>
    <property type="molecule type" value="Genomic_DNA"/>
</dbReference>